<comment type="subcellular location">
    <subcellularLocation>
        <location evidence="1 9">Cell membrane</location>
        <topology evidence="1 9">Multi-pass membrane protein</topology>
    </subcellularLocation>
</comment>
<evidence type="ECO:0000256" key="7">
    <source>
        <dbReference type="ARBA" id="ARBA00023010"/>
    </source>
</evidence>
<dbReference type="Gene3D" id="1.20.1640.10">
    <property type="entry name" value="Multidrug efflux transporter AcrB transmembrane domain"/>
    <property type="match status" value="1"/>
</dbReference>
<feature type="transmembrane region" description="Helical" evidence="9">
    <location>
        <begin position="141"/>
        <end position="160"/>
    </location>
</feature>
<comment type="caution">
    <text evidence="11">The sequence shown here is derived from an EMBL/GenBank/DDBJ whole genome shotgun (WGS) entry which is preliminary data.</text>
</comment>
<evidence type="ECO:0000313" key="12">
    <source>
        <dbReference type="Proteomes" id="UP000050360"/>
    </source>
</evidence>
<dbReference type="SUPFAM" id="SSF82866">
    <property type="entry name" value="Multidrug efflux transporter AcrB transmembrane domain"/>
    <property type="match status" value="1"/>
</dbReference>
<dbReference type="GO" id="GO:0005886">
    <property type="term" value="C:plasma membrane"/>
    <property type="evidence" value="ECO:0007669"/>
    <property type="project" value="UniProtKB-SubCell"/>
</dbReference>
<dbReference type="PANTHER" id="PTHR30081">
    <property type="entry name" value="PROTEIN-EXPORT MEMBRANE PROTEIN SEC"/>
    <property type="match status" value="1"/>
</dbReference>
<accession>A0A0P7ZGC1</accession>
<keyword evidence="6 9" id="KW-1133">Transmembrane helix</keyword>
<evidence type="ECO:0000256" key="1">
    <source>
        <dbReference type="ARBA" id="ARBA00004651"/>
    </source>
</evidence>
<evidence type="ECO:0000259" key="10">
    <source>
        <dbReference type="Pfam" id="PF02355"/>
    </source>
</evidence>
<comment type="function">
    <text evidence="9">Involved in protein export.</text>
</comment>
<keyword evidence="2 9" id="KW-0813">Transport</keyword>
<comment type="similarity">
    <text evidence="9">Belongs to the SecD/SecF family. SecF subfamily.</text>
</comment>
<evidence type="ECO:0000256" key="3">
    <source>
        <dbReference type="ARBA" id="ARBA00022475"/>
    </source>
</evidence>
<gene>
    <name evidence="9" type="primary">secF</name>
    <name evidence="11" type="ORF">MPEBLZ_01535</name>
</gene>
<dbReference type="InterPro" id="IPR048634">
    <property type="entry name" value="SecD_SecF_C"/>
</dbReference>
<comment type="subunit">
    <text evidence="9">Part of the protein translocation apparatus. Forms a complex with SecD.</text>
</comment>
<evidence type="ECO:0000256" key="2">
    <source>
        <dbReference type="ARBA" id="ARBA00022448"/>
    </source>
</evidence>
<dbReference type="InterPro" id="IPR024921">
    <property type="entry name" value="SecF_arc"/>
</dbReference>
<name>A0A0P7ZGC1_9EURY</name>
<feature type="domain" description="Protein export membrane protein SecD/SecF C-terminal" evidence="10">
    <location>
        <begin position="124"/>
        <end position="299"/>
    </location>
</feature>
<keyword evidence="3 9" id="KW-1003">Cell membrane</keyword>
<dbReference type="GO" id="GO:0006605">
    <property type="term" value="P:protein targeting"/>
    <property type="evidence" value="ECO:0007669"/>
    <property type="project" value="UniProtKB-UniRule"/>
</dbReference>
<feature type="transmembrane region" description="Helical" evidence="9">
    <location>
        <begin position="21"/>
        <end position="41"/>
    </location>
</feature>
<evidence type="ECO:0000256" key="8">
    <source>
        <dbReference type="ARBA" id="ARBA00023136"/>
    </source>
</evidence>
<proteinExistence type="inferred from homology"/>
<feature type="transmembrane region" description="Helical" evidence="9">
    <location>
        <begin position="271"/>
        <end position="297"/>
    </location>
</feature>
<comment type="caution">
    <text evidence="9">Lacks conserved residue(s) required for the propagation of feature annotation.</text>
</comment>
<evidence type="ECO:0000256" key="5">
    <source>
        <dbReference type="ARBA" id="ARBA00022927"/>
    </source>
</evidence>
<sequence>MNLINEKMIDEYVKKFNFKQMLILPVILLIVSLLILAYTSYTTRTPEGLGAPVKLGMEFQGGTAITFDSSKTPEQLKEEFSAYPVVQAREYGGGDQKLLQFGPMTESQLSDVINKINSEYSNPGQITQMGEVVSKSLQRQTLNAILFSFIGMAIVVFIVFRVFVPSIAVVISAFADIAFAAAMMNVFGIVLSLGTVAALLMLIGYSVDTDILLTTRLLKRKGELSDKIKDAMKTGMTMTLTTLAALIALFVVSSGSYLVSSFTRIDIIRDISVVLIFGLIADMVNTWMTNVGILKWYMEKTGKTETRVEKPKKRRQAA</sequence>
<evidence type="ECO:0000256" key="6">
    <source>
        <dbReference type="ARBA" id="ARBA00022989"/>
    </source>
</evidence>
<dbReference type="AlphaFoldDB" id="A0A0P7ZGC1"/>
<dbReference type="GO" id="GO:0065002">
    <property type="term" value="P:intracellular protein transmembrane transport"/>
    <property type="evidence" value="ECO:0007669"/>
    <property type="project" value="UniProtKB-UniRule"/>
</dbReference>
<feature type="transmembrane region" description="Helical" evidence="9">
    <location>
        <begin position="239"/>
        <end position="259"/>
    </location>
</feature>
<evidence type="ECO:0000313" key="11">
    <source>
        <dbReference type="EMBL" id="KPQ43888.1"/>
    </source>
</evidence>
<evidence type="ECO:0000256" key="4">
    <source>
        <dbReference type="ARBA" id="ARBA00022692"/>
    </source>
</evidence>
<dbReference type="EMBL" id="LKCM01000121">
    <property type="protein sequence ID" value="KPQ43888.1"/>
    <property type="molecule type" value="Genomic_DNA"/>
</dbReference>
<dbReference type="NCBIfam" id="NF006354">
    <property type="entry name" value="PRK08578.1-2"/>
    <property type="match status" value="1"/>
</dbReference>
<keyword evidence="8 9" id="KW-0472">Membrane</keyword>
<protein>
    <recommendedName>
        <fullName evidence="9">Protein-export membrane protein SecF</fullName>
    </recommendedName>
</protein>
<dbReference type="PANTHER" id="PTHR30081:SF8">
    <property type="entry name" value="PROTEIN TRANSLOCASE SUBUNIT SECF"/>
    <property type="match status" value="1"/>
</dbReference>
<dbReference type="HAMAP" id="MF_01464_A">
    <property type="entry name" value="SecF_A"/>
    <property type="match status" value="1"/>
</dbReference>
<dbReference type="Pfam" id="PF02355">
    <property type="entry name" value="SecD_SecF_C"/>
    <property type="match status" value="1"/>
</dbReference>
<dbReference type="Proteomes" id="UP000050360">
    <property type="component" value="Unassembled WGS sequence"/>
</dbReference>
<dbReference type="PATRIC" id="fig|1719120.3.peg.1668"/>
<keyword evidence="5 9" id="KW-0653">Protein transport</keyword>
<feature type="transmembrane region" description="Helical" evidence="9">
    <location>
        <begin position="196"/>
        <end position="218"/>
    </location>
</feature>
<dbReference type="InterPro" id="IPR022813">
    <property type="entry name" value="SecD/SecF_arch_bac"/>
</dbReference>
<organism evidence="11 12">
    <name type="scientific">Candidatus Methanoperedens nitratireducens</name>
    <dbReference type="NCBI Taxonomy" id="1392998"/>
    <lineage>
        <taxon>Archaea</taxon>
        <taxon>Methanobacteriati</taxon>
        <taxon>Methanobacteriota</taxon>
        <taxon>Stenosarchaea group</taxon>
        <taxon>Methanomicrobia</taxon>
        <taxon>Methanosarcinales</taxon>
        <taxon>ANME-2 cluster</taxon>
        <taxon>Candidatus Methanoperedentaceae</taxon>
        <taxon>Candidatus Methanoperedens</taxon>
    </lineage>
</organism>
<evidence type="ECO:0000256" key="9">
    <source>
        <dbReference type="HAMAP-Rule" id="MF_01464"/>
    </source>
</evidence>
<reference evidence="11 12" key="1">
    <citation type="submission" date="2015-09" db="EMBL/GenBank/DDBJ databases">
        <title>A metagenomics-based metabolic model of nitrate-dependent anaerobic oxidation of methane by Methanoperedens-like archaea.</title>
        <authorList>
            <person name="Arshad A."/>
            <person name="Speth D.R."/>
            <person name="De Graaf R.M."/>
            <person name="Op Den Camp H.J."/>
            <person name="Jetten M.S."/>
            <person name="Welte C.U."/>
        </authorList>
    </citation>
    <scope>NUCLEOTIDE SEQUENCE [LARGE SCALE GENOMIC DNA]</scope>
</reference>
<keyword evidence="4 9" id="KW-0812">Transmembrane</keyword>
<keyword evidence="7 9" id="KW-0811">Translocation</keyword>